<organism evidence="2 3">
    <name type="scientific">Acyrthosiphon pisum</name>
    <name type="common">Pea aphid</name>
    <dbReference type="NCBI Taxonomy" id="7029"/>
    <lineage>
        <taxon>Eukaryota</taxon>
        <taxon>Metazoa</taxon>
        <taxon>Ecdysozoa</taxon>
        <taxon>Arthropoda</taxon>
        <taxon>Hexapoda</taxon>
        <taxon>Insecta</taxon>
        <taxon>Pterygota</taxon>
        <taxon>Neoptera</taxon>
        <taxon>Paraneoptera</taxon>
        <taxon>Hemiptera</taxon>
        <taxon>Sternorrhyncha</taxon>
        <taxon>Aphidomorpha</taxon>
        <taxon>Aphidoidea</taxon>
        <taxon>Aphididae</taxon>
        <taxon>Macrosiphini</taxon>
        <taxon>Acyrthosiphon</taxon>
    </lineage>
</organism>
<feature type="region of interest" description="Disordered" evidence="1">
    <location>
        <begin position="882"/>
        <end position="917"/>
    </location>
</feature>
<feature type="region of interest" description="Disordered" evidence="1">
    <location>
        <begin position="97"/>
        <end position="220"/>
    </location>
</feature>
<dbReference type="GeneID" id="100169432"/>
<name>A0A8R2A719_ACYPI</name>
<feature type="region of interest" description="Disordered" evidence="1">
    <location>
        <begin position="1"/>
        <end position="59"/>
    </location>
</feature>
<reference evidence="3" key="1">
    <citation type="submission" date="2010-06" db="EMBL/GenBank/DDBJ databases">
        <authorList>
            <person name="Jiang H."/>
            <person name="Abraham K."/>
            <person name="Ali S."/>
            <person name="Alsbrooks S.L."/>
            <person name="Anim B.N."/>
            <person name="Anosike U.S."/>
            <person name="Attaway T."/>
            <person name="Bandaranaike D.P."/>
            <person name="Battles P.K."/>
            <person name="Bell S.N."/>
            <person name="Bell A.V."/>
            <person name="Beltran B."/>
            <person name="Bickham C."/>
            <person name="Bustamante Y."/>
            <person name="Caleb T."/>
            <person name="Canada A."/>
            <person name="Cardenas V."/>
            <person name="Carter K."/>
            <person name="Chacko J."/>
            <person name="Chandrabose M.N."/>
            <person name="Chavez D."/>
            <person name="Chavez A."/>
            <person name="Chen L."/>
            <person name="Chu H.-S."/>
            <person name="Claassen K.J."/>
            <person name="Cockrell R."/>
            <person name="Collins M."/>
            <person name="Cooper J.A."/>
            <person name="Cree A."/>
            <person name="Curry S.M."/>
            <person name="Da Y."/>
            <person name="Dao M.D."/>
            <person name="Das B."/>
            <person name="Davila M.-L."/>
            <person name="Davy-Carroll L."/>
            <person name="Denson S."/>
            <person name="Dinh H."/>
            <person name="Ebong V.E."/>
            <person name="Edwards J.R."/>
            <person name="Egan A."/>
            <person name="El-Daye J."/>
            <person name="Escobedo L."/>
            <person name="Fernandez S."/>
            <person name="Fernando P.R."/>
            <person name="Flagg N."/>
            <person name="Forbes L.D."/>
            <person name="Fowler R.G."/>
            <person name="Fu Q."/>
            <person name="Gabisi R.A."/>
            <person name="Ganer J."/>
            <person name="Garbino Pronczuk A."/>
            <person name="Garcia R.M."/>
            <person name="Garner T."/>
            <person name="Garrett T.E."/>
            <person name="Gonzalez D.A."/>
            <person name="Hamid H."/>
            <person name="Hawkins E.S."/>
            <person name="Hirani K."/>
            <person name="Hogues M.E."/>
            <person name="Hollins B."/>
            <person name="Hsiao C.-H."/>
            <person name="Jabil R."/>
            <person name="James M.L."/>
            <person name="Jhangiani S.N."/>
            <person name="Johnson B."/>
            <person name="Johnson Q."/>
            <person name="Joshi V."/>
            <person name="Kalu J.B."/>
            <person name="Kam C."/>
            <person name="Kashfia A."/>
            <person name="Keebler J."/>
            <person name="Kisamo H."/>
            <person name="Kovar C.L."/>
            <person name="Lago L.A."/>
            <person name="Lai C.-Y."/>
            <person name="Laidlaw J."/>
            <person name="Lara F."/>
            <person name="Le T.-K."/>
            <person name="Lee S.L."/>
            <person name="Legall F.H."/>
            <person name="Lemon S.J."/>
            <person name="Lewis L.R."/>
            <person name="Li B."/>
            <person name="Liu Y."/>
            <person name="Liu Y.-S."/>
            <person name="Lopez J."/>
            <person name="Lozado R.J."/>
            <person name="Lu J."/>
            <person name="Madu R.C."/>
            <person name="Maheshwari M."/>
            <person name="Maheshwari R."/>
            <person name="Malloy K."/>
            <person name="Martinez E."/>
            <person name="Mathew T."/>
            <person name="Mercado I.C."/>
            <person name="Mercado C."/>
            <person name="Meyer B."/>
            <person name="Montgomery K."/>
            <person name="Morgan M.B."/>
            <person name="Munidasa M."/>
            <person name="Nazareth L.V."/>
            <person name="Nelson J."/>
            <person name="Ng B.M."/>
            <person name="Nguyen N.B."/>
            <person name="Nguyen P.Q."/>
            <person name="Nguyen T."/>
            <person name="Obregon M."/>
            <person name="Okwuonu G.O."/>
            <person name="Onwere C.G."/>
            <person name="Orozco G."/>
            <person name="Parra A."/>
            <person name="Patel S."/>
            <person name="Patil S."/>
            <person name="Perez A."/>
            <person name="Perez Y."/>
            <person name="Pham C."/>
            <person name="Primus E.L."/>
            <person name="Pu L.-L."/>
            <person name="Puazo M."/>
            <person name="Qin X."/>
            <person name="Quiroz J.B."/>
            <person name="Reese J."/>
            <person name="Richards S."/>
            <person name="Rives C.M."/>
            <person name="Robberts R."/>
            <person name="Ruiz S.J."/>
            <person name="Ruiz M.J."/>
            <person name="Santibanez J."/>
            <person name="Schneider B.W."/>
            <person name="Sisson I."/>
            <person name="Smith M."/>
            <person name="Sodergren E."/>
            <person name="Song X.-Z."/>
            <person name="Song B.B."/>
            <person name="Summersgill H."/>
            <person name="Thelus R."/>
            <person name="Thornton R.D."/>
            <person name="Trejos Z.Y."/>
            <person name="Usmani K."/>
            <person name="Vattathil S."/>
            <person name="Villasana D."/>
            <person name="Walker D.L."/>
            <person name="Wang S."/>
            <person name="Wang K."/>
            <person name="White C.S."/>
            <person name="Williams A.C."/>
            <person name="Williamson J."/>
            <person name="Wilson K."/>
            <person name="Woghiren I.O."/>
            <person name="Woodworth J.R."/>
            <person name="Worley K.C."/>
            <person name="Wright R.A."/>
            <person name="Wu W."/>
            <person name="Young L."/>
            <person name="Zhang L."/>
            <person name="Zhang J."/>
            <person name="Zhu Y."/>
            <person name="Muzny D.M."/>
            <person name="Weinstock G."/>
            <person name="Gibbs R.A."/>
        </authorList>
    </citation>
    <scope>NUCLEOTIDE SEQUENCE [LARGE SCALE GENOMIC DNA]</scope>
    <source>
        <strain evidence="3">LSR1</strain>
    </source>
</reference>
<reference evidence="2" key="2">
    <citation type="submission" date="2022-06" db="UniProtKB">
        <authorList>
            <consortium name="EnsemblMetazoa"/>
        </authorList>
    </citation>
    <scope>IDENTIFICATION</scope>
</reference>
<accession>A0A8R2A719</accession>
<feature type="compositionally biased region" description="Low complexity" evidence="1">
    <location>
        <begin position="146"/>
        <end position="180"/>
    </location>
</feature>
<proteinExistence type="predicted"/>
<dbReference type="RefSeq" id="XP_001943844.2">
    <property type="nucleotide sequence ID" value="XM_001943809.4"/>
</dbReference>
<dbReference type="AlphaFoldDB" id="A0A8R2A719"/>
<feature type="compositionally biased region" description="Polar residues" evidence="1">
    <location>
        <begin position="906"/>
        <end position="916"/>
    </location>
</feature>
<feature type="compositionally biased region" description="Polar residues" evidence="1">
    <location>
        <begin position="443"/>
        <end position="453"/>
    </location>
</feature>
<feature type="region of interest" description="Disordered" evidence="1">
    <location>
        <begin position="474"/>
        <end position="538"/>
    </location>
</feature>
<feature type="compositionally biased region" description="Polar residues" evidence="1">
    <location>
        <begin position="305"/>
        <end position="343"/>
    </location>
</feature>
<feature type="compositionally biased region" description="Polar residues" evidence="1">
    <location>
        <begin position="200"/>
        <end position="213"/>
    </location>
</feature>
<evidence type="ECO:0000313" key="2">
    <source>
        <dbReference type="EnsemblMetazoa" id="XP_001943844.2"/>
    </source>
</evidence>
<sequence length="1238" mass="134829">MTFPTAVKKSGPLTISKTGSGSKTLSPGSPRSPGSPLNAPAKTILPGSSKAPLASKAPEKVNAVCPVKKPSAPLKSSTVKSVTKPVIDAKLEPGKTLASAAKGVTRSVTKPPPLNIKVTDAKGLQSPKTPTISSIKSQTLTKSPLTTKPVSVSKSTSVPTGIVRSPSITKSVTSPTTKSPQVKSTLTAKSLAVSSPVAKSPTSVMSKTSTTDSAVPKSPMELTNNSALAAKSAASTTVKASATSLKSKEQATVSKPTTPVKKAAILSVKSTAGVKSPTIPTNKPPIVAKSLSTTSSIKSVSLKTPTSPSKLLTKEPSSSAKISSLKTTNKSTVVSKPNPTSSKAIVKKESSSLSLLSVKSSSTIKSTTTAVPKTTTLKAKATSLSSSVVKNLVPKSPVAKTQPLAVVKVPSSPTVRTPLSSIVKAPSSPIVKASMSQAAKIKTPQSPTVKTRTPSLSLVKPPLSPAVRKMVPTKLILSPGPSKSRSLSSSKLNSVSTESLASRTSLKSPMTPRPTKVVTKSPSKVIKKTEEPKAKGIRGGQPIKKTIEIPGITELPTSLVLSQQETLQFDFVLENAVENVLNEEIESIITQIPEQDSSELEKLESPKMVENIDDSLCLANDFVNEESAPSNIVDAQNVSLSPEVHEHNLETIEEDSIEPSTMPSLNEQNHEDVCILSDFEVVKKDECVPHLNSISHSANNCCIAFDDNHFNTTNENVTIEQSDETQSCIIDMDDHFETMNDKLVLGDVPFETDSSQDEISDNEQTVQNENCDAEQNECVDDVFTFTDNSSINNFDSADSTENFIHQFMPKSIERSVGSLSISTDDESLLSRKSYSEAVSGSPKDGEYYFDYDFEMVDDCLEYDDEGRTVFVEVTEKEFPELKPKDLSGKRRRNKKQKKRNYSNRSESLSDSNTEINYNPEDFDGNEFCRYIKMMKDCSFYPNGLFSSDSVKLSTSSSLSWLDISVRTTDDDLTPSTEYLSTYEVFQASNLNKEFLTSIIGSNETTTTTETSWFWKSIEGKHQPHNKANITLSLQPRPKHLTTPRFMVLLALISEAKGYEIIPSLSVNFVTKDCVSRFDEKIRRLMVQGFWLIGPLIKESLSEDEEVNCENPFEFVDGDIGLWWAGINMLDWQEHLKECGSKNQELPNCYQFVVENIGMTRRNTAEAESIMNAVPDDFMSELDMENFIHTVRNVKYYCGNCFVDSEENLEAQNEVFEDNEDDLIEWEKNPVEKIPVDQI</sequence>
<feature type="region of interest" description="Disordered" evidence="1">
    <location>
        <begin position="297"/>
        <end position="343"/>
    </location>
</feature>
<dbReference type="KEGG" id="api:100169432"/>
<dbReference type="OrthoDB" id="6614946at2759"/>
<evidence type="ECO:0000256" key="1">
    <source>
        <dbReference type="SAM" id="MobiDB-lite"/>
    </source>
</evidence>
<feature type="compositionally biased region" description="Basic residues" evidence="1">
    <location>
        <begin position="889"/>
        <end position="901"/>
    </location>
</feature>
<feature type="region of interest" description="Disordered" evidence="1">
    <location>
        <begin position="436"/>
        <end position="461"/>
    </location>
</feature>
<evidence type="ECO:0000313" key="3">
    <source>
        <dbReference type="Proteomes" id="UP000007819"/>
    </source>
</evidence>
<protein>
    <submittedName>
        <fullName evidence="2">Uncharacterized protein</fullName>
    </submittedName>
</protein>
<feature type="compositionally biased region" description="Low complexity" evidence="1">
    <location>
        <begin position="26"/>
        <end position="36"/>
    </location>
</feature>
<dbReference type="Proteomes" id="UP000007819">
    <property type="component" value="Chromosome A2"/>
</dbReference>
<keyword evidence="3" id="KW-1185">Reference proteome</keyword>
<feature type="compositionally biased region" description="Polar residues" evidence="1">
    <location>
        <begin position="126"/>
        <end position="145"/>
    </location>
</feature>
<dbReference type="EnsemblMetazoa" id="XM_001943809.5">
    <property type="protein sequence ID" value="XP_001943844.2"/>
    <property type="gene ID" value="LOC100169432"/>
</dbReference>
<feature type="compositionally biased region" description="Low complexity" evidence="1">
    <location>
        <begin position="477"/>
        <end position="500"/>
    </location>
</feature>
<feature type="compositionally biased region" description="Polar residues" evidence="1">
    <location>
        <begin position="13"/>
        <end position="25"/>
    </location>
</feature>